<evidence type="ECO:0000256" key="1">
    <source>
        <dbReference type="ARBA" id="ARBA00000085"/>
    </source>
</evidence>
<evidence type="ECO:0000256" key="5">
    <source>
        <dbReference type="SAM" id="Coils"/>
    </source>
</evidence>
<dbReference type="GO" id="GO:0000155">
    <property type="term" value="F:phosphorelay sensor kinase activity"/>
    <property type="evidence" value="ECO:0007669"/>
    <property type="project" value="InterPro"/>
</dbReference>
<dbReference type="InterPro" id="IPR011006">
    <property type="entry name" value="CheY-like_superfamily"/>
</dbReference>
<dbReference type="SUPFAM" id="SSF47384">
    <property type="entry name" value="Homodimeric domain of signal transducing histidine kinase"/>
    <property type="match status" value="1"/>
</dbReference>
<dbReference type="PANTHER" id="PTHR43547">
    <property type="entry name" value="TWO-COMPONENT HISTIDINE KINASE"/>
    <property type="match status" value="1"/>
</dbReference>
<name>A0A290Q5U4_9BACT</name>
<evidence type="ECO:0000256" key="3">
    <source>
        <dbReference type="ARBA" id="ARBA00022553"/>
    </source>
</evidence>
<dbReference type="Gene3D" id="3.40.50.2300">
    <property type="match status" value="1"/>
</dbReference>
<dbReference type="SMART" id="SM00448">
    <property type="entry name" value="REC"/>
    <property type="match status" value="1"/>
</dbReference>
<dbReference type="AlphaFoldDB" id="A0A290Q5U4"/>
<dbReference type="PROSITE" id="PS50110">
    <property type="entry name" value="RESPONSE_REGULATORY"/>
    <property type="match status" value="1"/>
</dbReference>
<evidence type="ECO:0000256" key="2">
    <source>
        <dbReference type="ARBA" id="ARBA00012438"/>
    </source>
</evidence>
<organism evidence="8 9">
    <name type="scientific">Nibricoccus aquaticus</name>
    <dbReference type="NCBI Taxonomy" id="2576891"/>
    <lineage>
        <taxon>Bacteria</taxon>
        <taxon>Pseudomonadati</taxon>
        <taxon>Verrucomicrobiota</taxon>
        <taxon>Opitutia</taxon>
        <taxon>Opitutales</taxon>
        <taxon>Opitutaceae</taxon>
        <taxon>Nibricoccus</taxon>
    </lineage>
</organism>
<keyword evidence="8" id="KW-0418">Kinase</keyword>
<reference evidence="8 9" key="1">
    <citation type="submission" date="2017-09" db="EMBL/GenBank/DDBJ databases">
        <title>Complete genome sequence of Verrucomicrobial strain HZ-65, isolated from freshwater.</title>
        <authorList>
            <person name="Choi A."/>
        </authorList>
    </citation>
    <scope>NUCLEOTIDE SEQUENCE [LARGE SCALE GENOMIC DNA]</scope>
    <source>
        <strain evidence="8 9">HZ-65</strain>
    </source>
</reference>
<dbReference type="InterPro" id="IPR005467">
    <property type="entry name" value="His_kinase_dom"/>
</dbReference>
<dbReference type="SUPFAM" id="SSF55874">
    <property type="entry name" value="ATPase domain of HSP90 chaperone/DNA topoisomerase II/histidine kinase"/>
    <property type="match status" value="1"/>
</dbReference>
<evidence type="ECO:0000259" key="7">
    <source>
        <dbReference type="PROSITE" id="PS50110"/>
    </source>
</evidence>
<dbReference type="PROSITE" id="PS50109">
    <property type="entry name" value="HIS_KIN"/>
    <property type="match status" value="1"/>
</dbReference>
<proteinExistence type="predicted"/>
<dbReference type="Proteomes" id="UP000217265">
    <property type="component" value="Chromosome"/>
</dbReference>
<dbReference type="InterPro" id="IPR001789">
    <property type="entry name" value="Sig_transdc_resp-reg_receiver"/>
</dbReference>
<dbReference type="CDD" id="cd00156">
    <property type="entry name" value="REC"/>
    <property type="match status" value="1"/>
</dbReference>
<evidence type="ECO:0000256" key="4">
    <source>
        <dbReference type="PROSITE-ProRule" id="PRU00169"/>
    </source>
</evidence>
<dbReference type="SUPFAM" id="SSF52172">
    <property type="entry name" value="CheY-like"/>
    <property type="match status" value="1"/>
</dbReference>
<dbReference type="Gene3D" id="1.10.287.130">
    <property type="match status" value="1"/>
</dbReference>
<dbReference type="PRINTS" id="PR00344">
    <property type="entry name" value="BCTRLSENSOR"/>
</dbReference>
<dbReference type="PANTHER" id="PTHR43547:SF2">
    <property type="entry name" value="HYBRID SIGNAL TRANSDUCTION HISTIDINE KINASE C"/>
    <property type="match status" value="1"/>
</dbReference>
<accession>A0A290Q5U4</accession>
<dbReference type="CDD" id="cd00075">
    <property type="entry name" value="HATPase"/>
    <property type="match status" value="1"/>
</dbReference>
<keyword evidence="5" id="KW-0175">Coiled coil</keyword>
<dbReference type="EC" id="2.7.13.3" evidence="2"/>
<evidence type="ECO:0000313" key="9">
    <source>
        <dbReference type="Proteomes" id="UP000217265"/>
    </source>
</evidence>
<keyword evidence="8" id="KW-0808">Transferase</keyword>
<evidence type="ECO:0000259" key="6">
    <source>
        <dbReference type="PROSITE" id="PS50109"/>
    </source>
</evidence>
<feature type="domain" description="Histidine kinase" evidence="6">
    <location>
        <begin position="171"/>
        <end position="392"/>
    </location>
</feature>
<keyword evidence="9" id="KW-1185">Reference proteome</keyword>
<evidence type="ECO:0000313" key="8">
    <source>
        <dbReference type="EMBL" id="ATC63647.1"/>
    </source>
</evidence>
<dbReference type="SMART" id="SM00387">
    <property type="entry name" value="HATPase_c"/>
    <property type="match status" value="1"/>
</dbReference>
<protein>
    <recommendedName>
        <fullName evidence="2">histidine kinase</fullName>
        <ecNumber evidence="2">2.7.13.3</ecNumber>
    </recommendedName>
</protein>
<comment type="catalytic activity">
    <reaction evidence="1">
        <text>ATP + protein L-histidine = ADP + protein N-phospho-L-histidine.</text>
        <dbReference type="EC" id="2.7.13.3"/>
    </reaction>
</comment>
<dbReference type="KEGG" id="vbh:CMV30_06605"/>
<dbReference type="InterPro" id="IPR036097">
    <property type="entry name" value="HisK_dim/P_sf"/>
</dbReference>
<dbReference type="InterPro" id="IPR003661">
    <property type="entry name" value="HisK_dim/P_dom"/>
</dbReference>
<dbReference type="EMBL" id="CP023344">
    <property type="protein sequence ID" value="ATC63647.1"/>
    <property type="molecule type" value="Genomic_DNA"/>
</dbReference>
<dbReference type="InterPro" id="IPR036890">
    <property type="entry name" value="HATPase_C_sf"/>
</dbReference>
<keyword evidence="3 4" id="KW-0597">Phosphoprotein</keyword>
<dbReference type="OrthoDB" id="9812260at2"/>
<dbReference type="CDD" id="cd00082">
    <property type="entry name" value="HisKA"/>
    <property type="match status" value="1"/>
</dbReference>
<dbReference type="Pfam" id="PF00512">
    <property type="entry name" value="HisKA"/>
    <property type="match status" value="1"/>
</dbReference>
<dbReference type="Pfam" id="PF02518">
    <property type="entry name" value="HATPase_c"/>
    <property type="match status" value="1"/>
</dbReference>
<sequence>MPGGHVVAPCLYRCPMHTLPPPSLPASDPQHVLIIDDDPLMREYMAFNLSADGYTVFEASSAREGLDMCQRLSVDVIISDIVMEGADGYEILDALRAKTATATIPLILITASGGQKDVRKAMSRGADDFLHKPFSVDELRSAVQAQLRKRAELKNQAERALLELRASISLAFPHELNTPLNGIIGCAEIIKIDAHEANPAGLIEMADNIIVSAQRLQRLTDRFLAFASTELIALNAAELAKARALRTSGPAELIATIAARIAADYKRAADLTVEKAPGTLAISTDFVSRIAGEIIDNAFKFSKPGTHVRVLMECNPVGYSIRIVDQGRGMSPEQIARIGSYSQFDRKKYAHEGLGLGLVTAQRIADLHGGYLQVESCAGGGCTVTIQLPLVPEPASIVTASR</sequence>
<dbReference type="InterPro" id="IPR004358">
    <property type="entry name" value="Sig_transdc_His_kin-like_C"/>
</dbReference>
<gene>
    <name evidence="8" type="ORF">CMV30_06605</name>
</gene>
<feature type="coiled-coil region" evidence="5">
    <location>
        <begin position="136"/>
        <end position="163"/>
    </location>
</feature>
<dbReference type="Gene3D" id="3.30.565.10">
    <property type="entry name" value="Histidine kinase-like ATPase, C-terminal domain"/>
    <property type="match status" value="1"/>
</dbReference>
<dbReference type="Pfam" id="PF00072">
    <property type="entry name" value="Response_reg"/>
    <property type="match status" value="1"/>
</dbReference>
<feature type="modified residue" description="4-aspartylphosphate" evidence="4">
    <location>
        <position position="80"/>
    </location>
</feature>
<dbReference type="InterPro" id="IPR003594">
    <property type="entry name" value="HATPase_dom"/>
</dbReference>
<dbReference type="SMART" id="SM00388">
    <property type="entry name" value="HisKA"/>
    <property type="match status" value="1"/>
</dbReference>
<feature type="domain" description="Response regulatory" evidence="7">
    <location>
        <begin position="31"/>
        <end position="147"/>
    </location>
</feature>